<dbReference type="InterPro" id="IPR026279">
    <property type="entry name" value="RseA"/>
</dbReference>
<name>A0A0U2ZEY0_9ALTE</name>
<organism evidence="11 12">
    <name type="scientific">Lacimicrobium alkaliphilum</name>
    <dbReference type="NCBI Taxonomy" id="1526571"/>
    <lineage>
        <taxon>Bacteria</taxon>
        <taxon>Pseudomonadati</taxon>
        <taxon>Pseudomonadota</taxon>
        <taxon>Gammaproteobacteria</taxon>
        <taxon>Alteromonadales</taxon>
        <taxon>Alteromonadaceae</taxon>
        <taxon>Lacimicrobium</taxon>
    </lineage>
</organism>
<comment type="subunit">
    <text evidence="7">Interacts 1:1 with ECF RNA polymerase sigma-E (RpoE); this inhibits the interaction of sigma-E with the RNA polymerase catalytic core and leads to a decreased expression of sigma-E-regulated genes. Interacts with RseB.</text>
</comment>
<feature type="region of interest" description="Disordered" evidence="8">
    <location>
        <begin position="173"/>
        <end position="195"/>
    </location>
</feature>
<dbReference type="KEGG" id="lal:AT746_04970"/>
<evidence type="ECO:0000259" key="9">
    <source>
        <dbReference type="Pfam" id="PF03872"/>
    </source>
</evidence>
<dbReference type="OrthoDB" id="6194196at2"/>
<keyword evidence="7" id="KW-0997">Cell inner membrane</keyword>
<keyword evidence="3 7" id="KW-1003">Cell membrane</keyword>
<dbReference type="InterPro" id="IPR052383">
    <property type="entry name" value="Anti-sigma-E_RseA-like"/>
</dbReference>
<dbReference type="PIRSF" id="PIRSF016938">
    <property type="entry name" value="RseA"/>
    <property type="match status" value="1"/>
</dbReference>
<dbReference type="CDD" id="cd16328">
    <property type="entry name" value="RseA_N"/>
    <property type="match status" value="1"/>
</dbReference>
<protein>
    <recommendedName>
        <fullName evidence="7">Anti-sigma-E factor RseA</fullName>
    </recommendedName>
    <alternativeName>
        <fullName evidence="7">Regulator of SigE</fullName>
    </alternativeName>
    <alternativeName>
        <fullName evidence="7">Sigma-E anti-sigma factor RseA</fullName>
    </alternativeName>
    <alternativeName>
        <fullName evidence="7">Sigma-E factor negative regulatory protein</fullName>
    </alternativeName>
</protein>
<gene>
    <name evidence="11" type="ORF">AT746_04970</name>
</gene>
<evidence type="ECO:0000313" key="12">
    <source>
        <dbReference type="Proteomes" id="UP000068447"/>
    </source>
</evidence>
<evidence type="ECO:0000256" key="6">
    <source>
        <dbReference type="ARBA" id="ARBA00023136"/>
    </source>
</evidence>
<dbReference type="PANTHER" id="PTHR38104">
    <property type="match status" value="1"/>
</dbReference>
<accession>A0A0U2ZEY0</accession>
<evidence type="ECO:0000256" key="1">
    <source>
        <dbReference type="ARBA" id="ARBA00004162"/>
    </source>
</evidence>
<dbReference type="Pfam" id="PF03872">
    <property type="entry name" value="RseA_N"/>
    <property type="match status" value="1"/>
</dbReference>
<dbReference type="Gene3D" id="1.10.10.880">
    <property type="entry name" value="Anti sigma-E protein RseA, N-terminal domain"/>
    <property type="match status" value="1"/>
</dbReference>
<dbReference type="GO" id="GO:0016989">
    <property type="term" value="F:sigma factor antagonist activity"/>
    <property type="evidence" value="ECO:0007669"/>
    <property type="project" value="InterPro"/>
</dbReference>
<evidence type="ECO:0000256" key="7">
    <source>
        <dbReference type="PIRNR" id="PIRNR016938"/>
    </source>
</evidence>
<dbReference type="Proteomes" id="UP000068447">
    <property type="component" value="Chromosome"/>
</dbReference>
<dbReference type="AlphaFoldDB" id="A0A0U2ZEY0"/>
<dbReference type="EMBL" id="CP013650">
    <property type="protein sequence ID" value="ALS97687.1"/>
    <property type="molecule type" value="Genomic_DNA"/>
</dbReference>
<evidence type="ECO:0000256" key="3">
    <source>
        <dbReference type="ARBA" id="ARBA00022475"/>
    </source>
</evidence>
<dbReference type="InterPro" id="IPR005572">
    <property type="entry name" value="Anti-sigma_E_RseA_N"/>
</dbReference>
<dbReference type="STRING" id="1526571.AT746_04970"/>
<dbReference type="PANTHER" id="PTHR38104:SF1">
    <property type="entry name" value="ANTI-SIGMA-E FACTOR RSEA"/>
    <property type="match status" value="1"/>
</dbReference>
<evidence type="ECO:0000256" key="8">
    <source>
        <dbReference type="SAM" id="MobiDB-lite"/>
    </source>
</evidence>
<feature type="domain" description="Anti sigma-E protein RseA N-terminal" evidence="9">
    <location>
        <begin position="7"/>
        <end position="76"/>
    </location>
</feature>
<sequence>MTEKKFEDLSAWMDGESGTGMIGETCNDKELSSKWRNYHLIRDGLRKELPSQLNFDISESVARAIADEPAILAPKKGLRDIPVIGSVVPLIRHGGQFAIAASVAAAMIIGVQQLNQPKPEQPFSSAPALQLPGMQTGGLSPVSLEQTRALPPASAIEQKRRISAYLNDHQRQLRLKAQDTERADADKADKETEQK</sequence>
<evidence type="ECO:0000256" key="2">
    <source>
        <dbReference type="ARBA" id="ARBA00005837"/>
    </source>
</evidence>
<dbReference type="InterPro" id="IPR036147">
    <property type="entry name" value="Anti-sigma_E_RseA_N_sf"/>
</dbReference>
<feature type="domain" description="Anti sigma-E protein RseA C-terminal" evidence="10">
    <location>
        <begin position="131"/>
        <end position="175"/>
    </location>
</feature>
<evidence type="ECO:0000313" key="11">
    <source>
        <dbReference type="EMBL" id="ALS97687.1"/>
    </source>
</evidence>
<dbReference type="RefSeq" id="WP_062477288.1">
    <property type="nucleotide sequence ID" value="NZ_CP013650.1"/>
</dbReference>
<feature type="region of interest" description="Disordered" evidence="8">
    <location>
        <begin position="117"/>
        <end position="155"/>
    </location>
</feature>
<dbReference type="GO" id="GO:0005886">
    <property type="term" value="C:plasma membrane"/>
    <property type="evidence" value="ECO:0007669"/>
    <property type="project" value="UniProtKB-SubCell"/>
</dbReference>
<evidence type="ECO:0000256" key="5">
    <source>
        <dbReference type="ARBA" id="ARBA00022989"/>
    </source>
</evidence>
<dbReference type="InterPro" id="IPR005573">
    <property type="entry name" value="Anti-sigma_E_RseA_C"/>
</dbReference>
<keyword evidence="6 7" id="KW-0472">Membrane</keyword>
<keyword evidence="5" id="KW-1133">Transmembrane helix</keyword>
<reference evidence="11 12" key="1">
    <citation type="submission" date="2015-12" db="EMBL/GenBank/DDBJ databases">
        <title>Complete genome of Lacimicrobium alkaliphilum KCTC 32984.</title>
        <authorList>
            <person name="Kim S.-G."/>
            <person name="Lee Y.-J."/>
        </authorList>
    </citation>
    <scope>NUCLEOTIDE SEQUENCE [LARGE SCALE GENOMIC DNA]</scope>
    <source>
        <strain evidence="11 12">YelD216</strain>
    </source>
</reference>
<comment type="subcellular location">
    <subcellularLocation>
        <location evidence="7">Cell inner membrane</location>
    </subcellularLocation>
    <subcellularLocation>
        <location evidence="1">Cell membrane</location>
        <topology evidence="1">Single-pass membrane protein</topology>
    </subcellularLocation>
</comment>
<keyword evidence="4" id="KW-0812">Transmembrane</keyword>
<comment type="function">
    <text evidence="7">An anti-sigma factor for extracytoplasmic function (ECF) sigma factor sigma-E (RpoE). ECF sigma factors are held in an inactive form by an anti-sigma factor until released by regulated intramembrane proteolysis (RIP). RIP occurs when an extracytoplasmic signal triggers a concerted proteolytic cascade to transmit information and elicit cellular responses. The membrane-spanning regulatory substrate protein is first cut periplasmically (site-1 protease, S1P, DegS), then within the membrane itself (site-2 protease, S2P, RseP), while cytoplasmic proteases finish degrading the anti-sigma factor, liberating sigma-E.</text>
</comment>
<dbReference type="Pfam" id="PF03873">
    <property type="entry name" value="RseA_C"/>
    <property type="match status" value="1"/>
</dbReference>
<comment type="similarity">
    <text evidence="2 7">Belongs to the RseA family.</text>
</comment>
<evidence type="ECO:0000259" key="10">
    <source>
        <dbReference type="Pfam" id="PF03873"/>
    </source>
</evidence>
<dbReference type="SUPFAM" id="SSF89069">
    <property type="entry name" value="N-terminal, cytoplasmic domain of anti-sigmaE factor RseA"/>
    <property type="match status" value="1"/>
</dbReference>
<proteinExistence type="inferred from homology"/>
<keyword evidence="12" id="KW-1185">Reference proteome</keyword>
<evidence type="ECO:0000256" key="4">
    <source>
        <dbReference type="ARBA" id="ARBA00022692"/>
    </source>
</evidence>